<proteinExistence type="predicted"/>
<dbReference type="Gene3D" id="3.40.50.1460">
    <property type="match status" value="1"/>
</dbReference>
<gene>
    <name evidence="1" type="ORF">RSOLAG22IIIB_11240</name>
</gene>
<reference evidence="1 2" key="1">
    <citation type="submission" date="2015-07" db="EMBL/GenBank/DDBJ databases">
        <authorList>
            <person name="Noorani M."/>
        </authorList>
    </citation>
    <scope>NUCLEOTIDE SEQUENCE [LARGE SCALE GENOMIC DNA]</scope>
    <source>
        <strain evidence="1">BBA 69670</strain>
    </source>
</reference>
<organism evidence="1 2">
    <name type="scientific">Rhizoctonia solani</name>
    <dbReference type="NCBI Taxonomy" id="456999"/>
    <lineage>
        <taxon>Eukaryota</taxon>
        <taxon>Fungi</taxon>
        <taxon>Dikarya</taxon>
        <taxon>Basidiomycota</taxon>
        <taxon>Agaricomycotina</taxon>
        <taxon>Agaricomycetes</taxon>
        <taxon>Cantharellales</taxon>
        <taxon>Ceratobasidiaceae</taxon>
        <taxon>Rhizoctonia</taxon>
    </lineage>
</organism>
<evidence type="ECO:0000313" key="2">
    <source>
        <dbReference type="Proteomes" id="UP000044841"/>
    </source>
</evidence>
<sequence length="387" mass="42182">MKIGADAPPLHLIAPELQDWVPASSFYAPSPYDNPKEFLPTGSFPDPFPLWNRLGSVVQPTSNPPRVKACLLCTGGRDIPVLRDTSLIMSALARVRNIDPEHIITRTRRRIDVAFDEFFDPTDIGEGWVLILIVSCHGFRGFNNNVSLQFQTQDGAFVNSRMLQEKISALPEHCTLEIIVDTCFAENVIPGLHRIAAGAPGTNVLPIGPPGSAMMHAPSSGSCLGIGVTPFSIPSGPGCSTSFPNAEGSRQVSSMSETEGQLQYKAWVVVWAASSGSGASYTEEDLPEKPGMYSILIGAIFHYLTINGPRVSRKDVWENVAKVVEQHNDARRRRDLSKPPEVQANLIKEKRIQTPVLLASVDNPDSILNGYIFRPVRDTGDKSSNLG</sequence>
<accession>A0A0K6G7Q1</accession>
<keyword evidence="2" id="KW-1185">Reference proteome</keyword>
<dbReference type="AlphaFoldDB" id="A0A0K6G7Q1"/>
<evidence type="ECO:0000313" key="1">
    <source>
        <dbReference type="EMBL" id="CUA74485.1"/>
    </source>
</evidence>
<dbReference type="Proteomes" id="UP000044841">
    <property type="component" value="Unassembled WGS sequence"/>
</dbReference>
<protein>
    <submittedName>
        <fullName evidence="1">Uncharacterized protein</fullName>
    </submittedName>
</protein>
<name>A0A0K6G7Q1_9AGAM</name>
<dbReference type="EMBL" id="CYGV01001448">
    <property type="protein sequence ID" value="CUA74485.1"/>
    <property type="molecule type" value="Genomic_DNA"/>
</dbReference>